<keyword evidence="4 6" id="KW-1133">Transmembrane helix</keyword>
<sequence length="351" mass="40413">MFANWQLISISISYIMLLFLIAYLGDRYRHRIKQTYQPIIYALTLGVYCTSWSFLGTSGKAASNVLSHIPIFLGPILLFVFAWPFIQRMINVSLKLNITSIADLIASRYGKSKHLARLVTTVALVGTLPYLALQLKAIVYTFQQLQFALEFEHWQLGLGVSLVLVWFTVIFGIRSIEVTERHPDVMLAIAFESLMKLIAFAAVGIFASFFLFDSPVDIWQQAQQKINLTQQFSLPNLTSMFGLLIVVMAAFLALPRQFQVMVVELKFEKDTLVKPPFVPSLFNGICLICDPSWARRIYVTWGHRPQRRLRIIFTTVNQQLVVNTTDLYWCDIRSKFDGHYYSNRTEHYDQQ</sequence>
<dbReference type="InterPro" id="IPR038377">
    <property type="entry name" value="Na/Glc_symporter_sf"/>
</dbReference>
<protein>
    <recommendedName>
        <fullName evidence="9">Hybrid sensor histidine kinase/response regulator</fullName>
    </recommendedName>
</protein>
<feature type="transmembrane region" description="Helical" evidence="6">
    <location>
        <begin position="67"/>
        <end position="86"/>
    </location>
</feature>
<evidence type="ECO:0008006" key="9">
    <source>
        <dbReference type="Google" id="ProtNLM"/>
    </source>
</evidence>
<evidence type="ECO:0000256" key="5">
    <source>
        <dbReference type="ARBA" id="ARBA00023136"/>
    </source>
</evidence>
<proteinExistence type="inferred from homology"/>
<dbReference type="RefSeq" id="WP_272181408.1">
    <property type="nucleotide sequence ID" value="NZ_JAQOMS010000002.1"/>
</dbReference>
<evidence type="ECO:0000256" key="1">
    <source>
        <dbReference type="ARBA" id="ARBA00004141"/>
    </source>
</evidence>
<reference evidence="7 8" key="1">
    <citation type="submission" date="2023-01" db="EMBL/GenBank/DDBJ databases">
        <title>Psychrosphaera sp. nov., isolated from marine algae.</title>
        <authorList>
            <person name="Bayburt H."/>
            <person name="Choi B.J."/>
            <person name="Kim J.M."/>
            <person name="Choi D.G."/>
            <person name="Jeon C.O."/>
        </authorList>
    </citation>
    <scope>NUCLEOTIDE SEQUENCE [LARGE SCALE GENOMIC DNA]</scope>
    <source>
        <strain evidence="7 8">G1-22</strain>
    </source>
</reference>
<organism evidence="7 8">
    <name type="scientific">Psychrosphaera algicola</name>
    <dbReference type="NCBI Taxonomy" id="3023714"/>
    <lineage>
        <taxon>Bacteria</taxon>
        <taxon>Pseudomonadati</taxon>
        <taxon>Pseudomonadota</taxon>
        <taxon>Gammaproteobacteria</taxon>
        <taxon>Alteromonadales</taxon>
        <taxon>Pseudoalteromonadaceae</taxon>
        <taxon>Psychrosphaera</taxon>
    </lineage>
</organism>
<evidence type="ECO:0000256" key="4">
    <source>
        <dbReference type="ARBA" id="ARBA00022989"/>
    </source>
</evidence>
<feature type="transmembrane region" description="Helical" evidence="6">
    <location>
        <begin position="36"/>
        <end position="55"/>
    </location>
</feature>
<keyword evidence="8" id="KW-1185">Reference proteome</keyword>
<keyword evidence="3 6" id="KW-0812">Transmembrane</keyword>
<dbReference type="PROSITE" id="PS50283">
    <property type="entry name" value="NA_SOLUT_SYMP_3"/>
    <property type="match status" value="1"/>
</dbReference>
<feature type="transmembrane region" description="Helical" evidence="6">
    <location>
        <begin position="115"/>
        <end position="133"/>
    </location>
</feature>
<comment type="caution">
    <text evidence="7">The sequence shown here is derived from an EMBL/GenBank/DDBJ whole genome shotgun (WGS) entry which is preliminary data.</text>
</comment>
<keyword evidence="5 6" id="KW-0472">Membrane</keyword>
<evidence type="ECO:0000313" key="7">
    <source>
        <dbReference type="EMBL" id="MDC2890123.1"/>
    </source>
</evidence>
<feature type="transmembrane region" description="Helical" evidence="6">
    <location>
        <begin position="185"/>
        <end position="212"/>
    </location>
</feature>
<dbReference type="Proteomes" id="UP001528411">
    <property type="component" value="Unassembled WGS sequence"/>
</dbReference>
<gene>
    <name evidence="7" type="ORF">PN838_16825</name>
</gene>
<evidence type="ECO:0000313" key="8">
    <source>
        <dbReference type="Proteomes" id="UP001528411"/>
    </source>
</evidence>
<feature type="transmembrane region" description="Helical" evidence="6">
    <location>
        <begin position="153"/>
        <end position="173"/>
    </location>
</feature>
<name>A0ABT5FF30_9GAMM</name>
<dbReference type="InterPro" id="IPR001734">
    <property type="entry name" value="Na/solute_symporter"/>
</dbReference>
<feature type="transmembrane region" description="Helical" evidence="6">
    <location>
        <begin position="232"/>
        <end position="254"/>
    </location>
</feature>
<dbReference type="EMBL" id="JAQOMS010000002">
    <property type="protein sequence ID" value="MDC2890123.1"/>
    <property type="molecule type" value="Genomic_DNA"/>
</dbReference>
<dbReference type="Gene3D" id="1.20.1730.10">
    <property type="entry name" value="Sodium/glucose cotransporter"/>
    <property type="match status" value="1"/>
</dbReference>
<evidence type="ECO:0000256" key="6">
    <source>
        <dbReference type="SAM" id="Phobius"/>
    </source>
</evidence>
<evidence type="ECO:0000256" key="2">
    <source>
        <dbReference type="ARBA" id="ARBA00006434"/>
    </source>
</evidence>
<comment type="subcellular location">
    <subcellularLocation>
        <location evidence="1">Membrane</location>
        <topology evidence="1">Multi-pass membrane protein</topology>
    </subcellularLocation>
</comment>
<comment type="similarity">
    <text evidence="2">Belongs to the sodium:solute symporter (SSF) (TC 2.A.21) family.</text>
</comment>
<evidence type="ECO:0000256" key="3">
    <source>
        <dbReference type="ARBA" id="ARBA00022692"/>
    </source>
</evidence>
<accession>A0ABT5FF30</accession>
<feature type="transmembrane region" description="Helical" evidence="6">
    <location>
        <begin position="6"/>
        <end position="24"/>
    </location>
</feature>